<gene>
    <name evidence="4" type="ORF">DB891_07330</name>
</gene>
<sequence>MKLFKKLLFFVTVIISNYTIHAQTDSIDVFLKNEMQKRHIPGLQLAVVQNGKIVKLGNFGLSNLQDSIPVTKNTVFIINSITKAFTGVAIMQLVEAGKLNLSLPVSTYLYDLPDAWKTVTIQQLLSHTSGIPDIVDEETNIIAPEGEEASWAKVQTLPIDFKPGEKFRYNQTNYLLLGRIIDKLSNMSFTEFIVKEQLQKTGMINTTRAGFGGSKDVIAHSAREYRFKKGKYTNMFFWLPPSLQAAGGMGATAKEMADWIIALQNKQLLKEQKSLTTLWTPALLNNGKTGGFDNLLNGYAAGWPTITREQHPAVAPVGGGRSALFVYPKDNLSIVVLTNLNGASPETFIDELAAFYIPDMKKLAGIGFSPSVGNLRNVLEKSGYKQAIEEAKKAKTTFEENEINNWGYMLLKEKRIKDAIEIFKLNVSLYPNSANTYDSLGEMYAFMDEKVLAIENYEYSLKLNPKNKNAEEVLKKLKK</sequence>
<evidence type="ECO:0000256" key="2">
    <source>
        <dbReference type="SAM" id="SignalP"/>
    </source>
</evidence>
<proteinExistence type="predicted"/>
<dbReference type="Proteomes" id="UP000245618">
    <property type="component" value="Unassembled WGS sequence"/>
</dbReference>
<accession>A0A2U1JXN8</accession>
<organism evidence="4 5">
    <name type="scientific">Flavobacterium laiguense</name>
    <dbReference type="NCBI Taxonomy" id="2169409"/>
    <lineage>
        <taxon>Bacteria</taxon>
        <taxon>Pseudomonadati</taxon>
        <taxon>Bacteroidota</taxon>
        <taxon>Flavobacteriia</taxon>
        <taxon>Flavobacteriales</taxon>
        <taxon>Flavobacteriaceae</taxon>
        <taxon>Flavobacterium</taxon>
    </lineage>
</organism>
<dbReference type="InterPro" id="IPR050491">
    <property type="entry name" value="AmpC-like"/>
</dbReference>
<protein>
    <submittedName>
        <fullName evidence="4">Serine hydrolase</fullName>
    </submittedName>
</protein>
<feature type="chain" id="PRO_5015589036" evidence="2">
    <location>
        <begin position="23"/>
        <end position="479"/>
    </location>
</feature>
<dbReference type="RefSeq" id="WP_116762068.1">
    <property type="nucleotide sequence ID" value="NZ_QCZH01000005.1"/>
</dbReference>
<dbReference type="PROSITE" id="PS50005">
    <property type="entry name" value="TPR"/>
    <property type="match status" value="1"/>
</dbReference>
<evidence type="ECO:0000313" key="5">
    <source>
        <dbReference type="Proteomes" id="UP000245618"/>
    </source>
</evidence>
<dbReference type="OrthoDB" id="9793489at2"/>
<dbReference type="InterPro" id="IPR001466">
    <property type="entry name" value="Beta-lactam-related"/>
</dbReference>
<dbReference type="InterPro" id="IPR019734">
    <property type="entry name" value="TPR_rpt"/>
</dbReference>
<evidence type="ECO:0000259" key="3">
    <source>
        <dbReference type="Pfam" id="PF00144"/>
    </source>
</evidence>
<dbReference type="SMART" id="SM00028">
    <property type="entry name" value="TPR"/>
    <property type="match status" value="2"/>
</dbReference>
<feature type="repeat" description="TPR" evidence="1">
    <location>
        <begin position="434"/>
        <end position="467"/>
    </location>
</feature>
<dbReference type="Gene3D" id="3.40.710.10">
    <property type="entry name" value="DD-peptidase/beta-lactamase superfamily"/>
    <property type="match status" value="1"/>
</dbReference>
<keyword evidence="2" id="KW-0732">Signal</keyword>
<feature type="signal peptide" evidence="2">
    <location>
        <begin position="1"/>
        <end position="22"/>
    </location>
</feature>
<feature type="domain" description="Beta-lactamase-related" evidence="3">
    <location>
        <begin position="31"/>
        <end position="347"/>
    </location>
</feature>
<dbReference type="SUPFAM" id="SSF48452">
    <property type="entry name" value="TPR-like"/>
    <property type="match status" value="1"/>
</dbReference>
<reference evidence="4 5" key="1">
    <citation type="submission" date="2018-04" db="EMBL/GenBank/DDBJ databases">
        <title>Flavobacterium sp. nov., isolated from glacier ice.</title>
        <authorList>
            <person name="Liu Q."/>
            <person name="Xin Y.-H."/>
        </authorList>
    </citation>
    <scope>NUCLEOTIDE SEQUENCE [LARGE SCALE GENOMIC DNA]</scope>
    <source>
        <strain evidence="4 5">LB2P30</strain>
    </source>
</reference>
<dbReference type="AlphaFoldDB" id="A0A2U1JXN8"/>
<dbReference type="PANTHER" id="PTHR46825">
    <property type="entry name" value="D-ALANYL-D-ALANINE-CARBOXYPEPTIDASE/ENDOPEPTIDASE AMPH"/>
    <property type="match status" value="1"/>
</dbReference>
<dbReference type="Pfam" id="PF00144">
    <property type="entry name" value="Beta-lactamase"/>
    <property type="match status" value="1"/>
</dbReference>
<keyword evidence="5" id="KW-1185">Reference proteome</keyword>
<dbReference type="InterPro" id="IPR011990">
    <property type="entry name" value="TPR-like_helical_dom_sf"/>
</dbReference>
<keyword evidence="4" id="KW-0378">Hydrolase</keyword>
<evidence type="ECO:0000313" key="4">
    <source>
        <dbReference type="EMBL" id="PWA09971.1"/>
    </source>
</evidence>
<name>A0A2U1JXN8_9FLAO</name>
<dbReference type="PANTHER" id="PTHR46825:SF9">
    <property type="entry name" value="BETA-LACTAMASE-RELATED DOMAIN-CONTAINING PROTEIN"/>
    <property type="match status" value="1"/>
</dbReference>
<dbReference type="InterPro" id="IPR012338">
    <property type="entry name" value="Beta-lactam/transpept-like"/>
</dbReference>
<comment type="caution">
    <text evidence="4">The sequence shown here is derived from an EMBL/GenBank/DDBJ whole genome shotgun (WGS) entry which is preliminary data.</text>
</comment>
<dbReference type="EMBL" id="QCZH01000005">
    <property type="protein sequence ID" value="PWA09971.1"/>
    <property type="molecule type" value="Genomic_DNA"/>
</dbReference>
<dbReference type="Gene3D" id="1.25.40.10">
    <property type="entry name" value="Tetratricopeptide repeat domain"/>
    <property type="match status" value="1"/>
</dbReference>
<keyword evidence="1" id="KW-0802">TPR repeat</keyword>
<evidence type="ECO:0000256" key="1">
    <source>
        <dbReference type="PROSITE-ProRule" id="PRU00339"/>
    </source>
</evidence>
<dbReference type="GO" id="GO:0016787">
    <property type="term" value="F:hydrolase activity"/>
    <property type="evidence" value="ECO:0007669"/>
    <property type="project" value="UniProtKB-KW"/>
</dbReference>
<dbReference type="SUPFAM" id="SSF56601">
    <property type="entry name" value="beta-lactamase/transpeptidase-like"/>
    <property type="match status" value="1"/>
</dbReference>